<dbReference type="PANTHER" id="PTHR23068">
    <property type="entry name" value="DNA CYTOSINE-5- -METHYLTRANSFERASE 3-RELATED"/>
    <property type="match status" value="1"/>
</dbReference>
<evidence type="ECO:0000256" key="1">
    <source>
        <dbReference type="ARBA" id="ARBA00011975"/>
    </source>
</evidence>
<dbReference type="GO" id="GO:0003886">
    <property type="term" value="F:DNA (cytosine-5-)-methyltransferase activity"/>
    <property type="evidence" value="ECO:0007669"/>
    <property type="project" value="UniProtKB-EC"/>
</dbReference>
<evidence type="ECO:0000256" key="4">
    <source>
        <dbReference type="ARBA" id="ARBA00022691"/>
    </source>
</evidence>
<dbReference type="SUPFAM" id="SSF53335">
    <property type="entry name" value="S-adenosyl-L-methionine-dependent methyltransferases"/>
    <property type="match status" value="1"/>
</dbReference>
<dbReference type="GO" id="GO:0032259">
    <property type="term" value="P:methylation"/>
    <property type="evidence" value="ECO:0007669"/>
    <property type="project" value="UniProtKB-KW"/>
</dbReference>
<evidence type="ECO:0000256" key="6">
    <source>
        <dbReference type="SAM" id="MobiDB-lite"/>
    </source>
</evidence>
<dbReference type="PROSITE" id="PS00094">
    <property type="entry name" value="C5_MTASE_1"/>
    <property type="match status" value="1"/>
</dbReference>
<sequence length="380" mass="42432">MADNQSSDVELDGNQSKIVSSSSTSVLKRSIAETSKLPQITSSSSASSSGSKRLRSLFGAETSKLPQITSSSGPKPSKLLQLKYLSNTSDLPKLRVLSLFDGIGTGYYALLKLGFDIEVFYASEIDKDALTVTKHNFSDNIKQLGSVTEITKKMLDEISPINLLFGGSPCSDLSGVNHRKRGLHDPEGTGILFYEFYLIWEYLNGKASRANTPFYWLFENVASMENKNKDTISKFFECQPVVLDSLHLSPQRRKRYFWSSLPGIAMYADIQKDMYTFDAPKLDDYLEKNLDRQANVEVVGTITSKRSCLQDSKSRNPVCQDGKYTGLYITEIEKIFGLPAHFTDVGDLSISSRQKLLGRAWSVQVIMDVLRLLSNKFAKK</sequence>
<dbReference type="InterPro" id="IPR029063">
    <property type="entry name" value="SAM-dependent_MTases_sf"/>
</dbReference>
<organism evidence="7 8">
    <name type="scientific">Macrosiphum euphorbiae</name>
    <name type="common">potato aphid</name>
    <dbReference type="NCBI Taxonomy" id="13131"/>
    <lineage>
        <taxon>Eukaryota</taxon>
        <taxon>Metazoa</taxon>
        <taxon>Ecdysozoa</taxon>
        <taxon>Arthropoda</taxon>
        <taxon>Hexapoda</taxon>
        <taxon>Insecta</taxon>
        <taxon>Pterygota</taxon>
        <taxon>Neoptera</taxon>
        <taxon>Paraneoptera</taxon>
        <taxon>Hemiptera</taxon>
        <taxon>Sternorrhyncha</taxon>
        <taxon>Aphidomorpha</taxon>
        <taxon>Aphidoidea</taxon>
        <taxon>Aphididae</taxon>
        <taxon>Macrosiphini</taxon>
        <taxon>Macrosiphum</taxon>
    </lineage>
</organism>
<comment type="caution">
    <text evidence="7">The sequence shown here is derived from an EMBL/GenBank/DDBJ whole genome shotgun (WGS) entry which is preliminary data.</text>
</comment>
<accession>A0AAV0Y3K1</accession>
<dbReference type="InterPro" id="IPR001525">
    <property type="entry name" value="C5_MeTfrase"/>
</dbReference>
<name>A0AAV0Y3K1_9HEMI</name>
<evidence type="ECO:0000256" key="5">
    <source>
        <dbReference type="PROSITE-ProRule" id="PRU01016"/>
    </source>
</evidence>
<protein>
    <recommendedName>
        <fullName evidence="1">DNA (cytosine-5-)-methyltransferase</fullName>
        <ecNumber evidence="1">2.1.1.37</ecNumber>
    </recommendedName>
</protein>
<gene>
    <name evidence="7" type="ORF">MEUPH1_LOCUS28942</name>
</gene>
<dbReference type="EC" id="2.1.1.37" evidence="1"/>
<dbReference type="Gene3D" id="2.20.70.90">
    <property type="match status" value="1"/>
</dbReference>
<evidence type="ECO:0000256" key="3">
    <source>
        <dbReference type="ARBA" id="ARBA00022679"/>
    </source>
</evidence>
<keyword evidence="3 5" id="KW-0808">Transferase</keyword>
<dbReference type="GO" id="GO:0005634">
    <property type="term" value="C:nucleus"/>
    <property type="evidence" value="ECO:0007669"/>
    <property type="project" value="TreeGrafter"/>
</dbReference>
<feature type="region of interest" description="Disordered" evidence="6">
    <location>
        <begin position="1"/>
        <end position="25"/>
    </location>
</feature>
<evidence type="ECO:0000313" key="8">
    <source>
        <dbReference type="Proteomes" id="UP001160148"/>
    </source>
</evidence>
<proteinExistence type="inferred from homology"/>
<dbReference type="EMBL" id="CARXXK010001331">
    <property type="protein sequence ID" value="CAI6375445.1"/>
    <property type="molecule type" value="Genomic_DNA"/>
</dbReference>
<keyword evidence="2 5" id="KW-0489">Methyltransferase</keyword>
<keyword evidence="4 5" id="KW-0949">S-adenosyl-L-methionine</keyword>
<dbReference type="InterPro" id="IPR018117">
    <property type="entry name" value="C5_DNA_meth_AS"/>
</dbReference>
<dbReference type="InterPro" id="IPR050390">
    <property type="entry name" value="C5-Methyltransferase"/>
</dbReference>
<feature type="compositionally biased region" description="Low complexity" evidence="6">
    <location>
        <begin position="16"/>
        <end position="25"/>
    </location>
</feature>
<comment type="similarity">
    <text evidence="5">Belongs to the class I-like SAM-binding methyltransferase superfamily. C5-methyltransferase family.</text>
</comment>
<feature type="active site" evidence="5">
    <location>
        <position position="170"/>
    </location>
</feature>
<dbReference type="AlphaFoldDB" id="A0AAV0Y3K1"/>
<dbReference type="PROSITE" id="PS51679">
    <property type="entry name" value="SAM_MT_C5"/>
    <property type="match status" value="1"/>
</dbReference>
<reference evidence="7 8" key="1">
    <citation type="submission" date="2023-01" db="EMBL/GenBank/DDBJ databases">
        <authorList>
            <person name="Whitehead M."/>
        </authorList>
    </citation>
    <scope>NUCLEOTIDE SEQUENCE [LARGE SCALE GENOMIC DNA]</scope>
</reference>
<dbReference type="PANTHER" id="PTHR23068:SF25">
    <property type="entry name" value="DNA (CYTOSINE-5)-METHYLTRANSFERASE DRM2"/>
    <property type="match status" value="1"/>
</dbReference>
<dbReference type="Pfam" id="PF00145">
    <property type="entry name" value="DNA_methylase"/>
    <property type="match status" value="1"/>
</dbReference>
<keyword evidence="8" id="KW-1185">Reference proteome</keyword>
<evidence type="ECO:0000313" key="7">
    <source>
        <dbReference type="EMBL" id="CAI6375445.1"/>
    </source>
</evidence>
<dbReference type="Gene3D" id="3.40.50.150">
    <property type="entry name" value="Vaccinia Virus protein VP39"/>
    <property type="match status" value="1"/>
</dbReference>
<evidence type="ECO:0000256" key="2">
    <source>
        <dbReference type="ARBA" id="ARBA00022603"/>
    </source>
</evidence>
<dbReference type="Proteomes" id="UP001160148">
    <property type="component" value="Unassembled WGS sequence"/>
</dbReference>